<comment type="caution">
    <text evidence="7">The sequence shown here is derived from an EMBL/GenBank/DDBJ whole genome shotgun (WGS) entry which is preliminary data.</text>
</comment>
<reference evidence="7" key="1">
    <citation type="submission" date="2023-01" db="EMBL/GenBank/DDBJ databases">
        <title>Genome assembly of the deep-sea coral Lophelia pertusa.</title>
        <authorList>
            <person name="Herrera S."/>
            <person name="Cordes E."/>
        </authorList>
    </citation>
    <scope>NUCLEOTIDE SEQUENCE</scope>
    <source>
        <strain evidence="7">USNM1676648</strain>
        <tissue evidence="7">Polyp</tissue>
    </source>
</reference>
<dbReference type="GO" id="GO:0001558">
    <property type="term" value="P:regulation of cell growth"/>
    <property type="evidence" value="ECO:0007669"/>
    <property type="project" value="InterPro"/>
</dbReference>
<name>A0A9X0D0A1_9CNID</name>
<evidence type="ECO:0000256" key="5">
    <source>
        <dbReference type="SAM" id="Phobius"/>
    </source>
</evidence>
<keyword evidence="8" id="KW-1185">Reference proteome</keyword>
<dbReference type="Gene3D" id="4.10.40.20">
    <property type="match status" value="1"/>
</dbReference>
<keyword evidence="5" id="KW-0472">Membrane</keyword>
<dbReference type="GO" id="GO:0009966">
    <property type="term" value="P:regulation of signal transduction"/>
    <property type="evidence" value="ECO:0007669"/>
    <property type="project" value="TreeGrafter"/>
</dbReference>
<feature type="transmembrane region" description="Helical" evidence="5">
    <location>
        <begin position="272"/>
        <end position="292"/>
    </location>
</feature>
<organism evidence="7 8">
    <name type="scientific">Desmophyllum pertusum</name>
    <dbReference type="NCBI Taxonomy" id="174260"/>
    <lineage>
        <taxon>Eukaryota</taxon>
        <taxon>Metazoa</taxon>
        <taxon>Cnidaria</taxon>
        <taxon>Anthozoa</taxon>
        <taxon>Hexacorallia</taxon>
        <taxon>Scleractinia</taxon>
        <taxon>Caryophylliina</taxon>
        <taxon>Caryophylliidae</taxon>
        <taxon>Desmophyllum</taxon>
    </lineage>
</organism>
<dbReference type="InterPro" id="IPR009030">
    <property type="entry name" value="Growth_fac_rcpt_cys_sf"/>
</dbReference>
<keyword evidence="5" id="KW-0812">Transmembrane</keyword>
<evidence type="ECO:0000256" key="3">
    <source>
        <dbReference type="ARBA" id="ARBA00022729"/>
    </source>
</evidence>
<evidence type="ECO:0000259" key="6">
    <source>
        <dbReference type="SMART" id="SM00121"/>
    </source>
</evidence>
<comment type="subcellular location">
    <subcellularLocation>
        <location evidence="1">Secreted</location>
    </subcellularLocation>
</comment>
<dbReference type="InterPro" id="IPR000867">
    <property type="entry name" value="IGFBP-like"/>
</dbReference>
<keyword evidence="4" id="KW-1015">Disulfide bond</keyword>
<dbReference type="InterPro" id="IPR011390">
    <property type="entry name" value="IGFBP_rP_mac25"/>
</dbReference>
<evidence type="ECO:0000256" key="1">
    <source>
        <dbReference type="ARBA" id="ARBA00004613"/>
    </source>
</evidence>
<accession>A0A9X0D0A1</accession>
<dbReference type="PANTHER" id="PTHR14186:SF20">
    <property type="entry name" value="CYSTEINE-RICH MOTOR NEURON 1 PROTEIN-LIKE"/>
    <property type="match status" value="1"/>
</dbReference>
<keyword evidence="3" id="KW-0732">Signal</keyword>
<proteinExistence type="predicted"/>
<dbReference type="OrthoDB" id="5964883at2759"/>
<keyword evidence="5" id="KW-1133">Transmembrane helix</keyword>
<dbReference type="GO" id="GO:0005520">
    <property type="term" value="F:insulin-like growth factor binding"/>
    <property type="evidence" value="ECO:0007669"/>
    <property type="project" value="InterPro"/>
</dbReference>
<keyword evidence="2" id="KW-0964">Secreted</keyword>
<dbReference type="GO" id="GO:0005576">
    <property type="term" value="C:extracellular region"/>
    <property type="evidence" value="ECO:0007669"/>
    <property type="project" value="UniProtKB-SubCell"/>
</dbReference>
<sequence length="309" mass="33398">MHARALGPSLFVSPSLDLVVKTLTPKKNCYQQSIYGVVYNIPTVEFKKISSALAWGHILIVVATVLTCEAVITDGGILGCKPCAIDDCKNETNCLLGSTMDLCNCCTKCFRVNGQTCGGISYIVGRCAKGLKCSLVGATYKNPVGHCMPFLKPIPALVQKLLTSKPFLDAVNLDQQSNFPRQHIPGSPVSKTDIHVKQENNLPGNDRKYYVEASGMWSMKTAKILNDTAPLKLNVRPMNLTRENTTHDQATPQKKTATKASVEGPISDVSPAVIFVAASGAVFLCLIALLFLPISNKIKRTPTSQTDSQ</sequence>
<evidence type="ECO:0000313" key="8">
    <source>
        <dbReference type="Proteomes" id="UP001163046"/>
    </source>
</evidence>
<protein>
    <submittedName>
        <fullName evidence="7">Insulin-like growth factor binding protein</fullName>
    </submittedName>
</protein>
<dbReference type="AlphaFoldDB" id="A0A9X0D0A1"/>
<dbReference type="SMART" id="SM00121">
    <property type="entry name" value="IB"/>
    <property type="match status" value="1"/>
</dbReference>
<dbReference type="PANTHER" id="PTHR14186">
    <property type="entry name" value="INSULIN-LIKE GROWTH FACTOR BINDING PROTEIN-RELATED"/>
    <property type="match status" value="1"/>
</dbReference>
<evidence type="ECO:0000256" key="2">
    <source>
        <dbReference type="ARBA" id="ARBA00022525"/>
    </source>
</evidence>
<evidence type="ECO:0000313" key="7">
    <source>
        <dbReference type="EMBL" id="KAJ7380998.1"/>
    </source>
</evidence>
<evidence type="ECO:0000256" key="4">
    <source>
        <dbReference type="ARBA" id="ARBA00023157"/>
    </source>
</evidence>
<feature type="domain" description="IGFBP N-terminal" evidence="6">
    <location>
        <begin position="78"/>
        <end position="149"/>
    </location>
</feature>
<dbReference type="EMBL" id="MU826351">
    <property type="protein sequence ID" value="KAJ7380998.1"/>
    <property type="molecule type" value="Genomic_DNA"/>
</dbReference>
<gene>
    <name evidence="7" type="primary">Kazald1</name>
    <name evidence="7" type="ORF">OS493_004592</name>
</gene>
<dbReference type="Proteomes" id="UP001163046">
    <property type="component" value="Unassembled WGS sequence"/>
</dbReference>
<dbReference type="SUPFAM" id="SSF57184">
    <property type="entry name" value="Growth factor receptor domain"/>
    <property type="match status" value="1"/>
</dbReference>